<dbReference type="SUPFAM" id="SSF51735">
    <property type="entry name" value="NAD(P)-binding Rossmann-fold domains"/>
    <property type="match status" value="1"/>
</dbReference>
<dbReference type="GO" id="GO:0044877">
    <property type="term" value="F:protein-containing complex binding"/>
    <property type="evidence" value="ECO:0007669"/>
    <property type="project" value="TreeGrafter"/>
</dbReference>
<evidence type="ECO:0000313" key="2">
    <source>
        <dbReference type="EMBL" id="GEB86475.1"/>
    </source>
</evidence>
<sequence length="320" mass="34347">MGVSGTAVVFGGGGFVGQYVVQFLAQAGYMVRVASRRPDQGALLRPLGRVGQVAPFYASVRDEQSVACVVRGADVVVNLAAVLGSSGGQTLQAVNVDGAGRVARLAAEAGVARFVHMSALGCGAEDNPVSAYGRSRAEGENAVKQYRPDAAIVRPSVIFGPEDRFFNLFATLARYLPVLPVYEPDTRVQPVYVGDVAEVVGRLATQDGYVARSWELGGPQVMSMRDIARLVLQETGRDKPLLHVPSSLARMQAWFLEKLPVKLLTRDQLLMLSRDTVMPGSESGFELFGLVPRSVASCVPFYLERYRAGGGRAGIFVPER</sequence>
<gene>
    <name evidence="2" type="ORF">APE01nite_22720</name>
</gene>
<reference evidence="2 3" key="1">
    <citation type="submission" date="2019-06" db="EMBL/GenBank/DDBJ databases">
        <title>Whole genome shotgun sequence of Acetobacter peroxydans NBRC 13755.</title>
        <authorList>
            <person name="Hosoyama A."/>
            <person name="Uohara A."/>
            <person name="Ohji S."/>
            <person name="Ichikawa N."/>
        </authorList>
    </citation>
    <scope>NUCLEOTIDE SEQUENCE [LARGE SCALE GENOMIC DNA]</scope>
    <source>
        <strain evidence="2 3">NBRC 13755</strain>
    </source>
</reference>
<dbReference type="AlphaFoldDB" id="A0A4Y3U0G4"/>
<name>A0A4Y3U0G4_9PROT</name>
<dbReference type="Gene3D" id="3.40.50.720">
    <property type="entry name" value="NAD(P)-binding Rossmann-like Domain"/>
    <property type="match status" value="1"/>
</dbReference>
<proteinExistence type="predicted"/>
<evidence type="ECO:0000259" key="1">
    <source>
        <dbReference type="Pfam" id="PF04321"/>
    </source>
</evidence>
<evidence type="ECO:0000313" key="3">
    <source>
        <dbReference type="Proteomes" id="UP000317730"/>
    </source>
</evidence>
<accession>A0A4Y3U0G4</accession>
<dbReference type="EMBL" id="BJMV01000014">
    <property type="protein sequence ID" value="GEB86475.1"/>
    <property type="molecule type" value="Genomic_DNA"/>
</dbReference>
<keyword evidence="3" id="KW-1185">Reference proteome</keyword>
<dbReference type="Pfam" id="PF04321">
    <property type="entry name" value="RmlD_sub_bind"/>
    <property type="match status" value="1"/>
</dbReference>
<feature type="domain" description="RmlD-like substrate binding" evidence="1">
    <location>
        <begin position="8"/>
        <end position="240"/>
    </location>
</feature>
<organism evidence="2 3">
    <name type="scientific">Acetobacter peroxydans</name>
    <dbReference type="NCBI Taxonomy" id="104098"/>
    <lineage>
        <taxon>Bacteria</taxon>
        <taxon>Pseudomonadati</taxon>
        <taxon>Pseudomonadota</taxon>
        <taxon>Alphaproteobacteria</taxon>
        <taxon>Acetobacterales</taxon>
        <taxon>Acetobacteraceae</taxon>
        <taxon>Acetobacter</taxon>
    </lineage>
</organism>
<dbReference type="CDD" id="cd05271">
    <property type="entry name" value="NDUFA9_like_SDR_a"/>
    <property type="match status" value="1"/>
</dbReference>
<dbReference type="InterPro" id="IPR029903">
    <property type="entry name" value="RmlD-like-bd"/>
</dbReference>
<dbReference type="InterPro" id="IPR036291">
    <property type="entry name" value="NAD(P)-bd_dom_sf"/>
</dbReference>
<dbReference type="OrthoDB" id="9776313at2"/>
<dbReference type="InterPro" id="IPR051207">
    <property type="entry name" value="ComplexI_NDUFA9_subunit"/>
</dbReference>
<dbReference type="RefSeq" id="WP_141377642.1">
    <property type="nucleotide sequence ID" value="NZ_BAPL01000030.1"/>
</dbReference>
<protein>
    <submittedName>
        <fullName evidence="2">3-beta-hydroxy-Delta(5)-steroid dehydrogenase</fullName>
    </submittedName>
</protein>
<dbReference type="Proteomes" id="UP000317730">
    <property type="component" value="Unassembled WGS sequence"/>
</dbReference>
<dbReference type="PANTHER" id="PTHR12126">
    <property type="entry name" value="NADH-UBIQUINONE OXIDOREDUCTASE 39 KDA SUBUNIT-RELATED"/>
    <property type="match status" value="1"/>
</dbReference>
<dbReference type="PANTHER" id="PTHR12126:SF11">
    <property type="entry name" value="NADH DEHYDROGENASE [UBIQUINONE] 1 ALPHA SUBCOMPLEX SUBUNIT 9, MITOCHONDRIAL"/>
    <property type="match status" value="1"/>
</dbReference>
<comment type="caution">
    <text evidence="2">The sequence shown here is derived from an EMBL/GenBank/DDBJ whole genome shotgun (WGS) entry which is preliminary data.</text>
</comment>